<evidence type="ECO:0000313" key="2">
    <source>
        <dbReference type="Proteomes" id="UP001055879"/>
    </source>
</evidence>
<sequence>MYNGYPAQLRTLQLRASITVENGCVYGDHWFHNVNWKLLEVSLKLSCKTYPQVLDPTKTSTLISDSSGLCAWEFRRTF</sequence>
<organism evidence="1 2">
    <name type="scientific">Arctium lappa</name>
    <name type="common">Greater burdock</name>
    <name type="synonym">Lappa major</name>
    <dbReference type="NCBI Taxonomy" id="4217"/>
    <lineage>
        <taxon>Eukaryota</taxon>
        <taxon>Viridiplantae</taxon>
        <taxon>Streptophyta</taxon>
        <taxon>Embryophyta</taxon>
        <taxon>Tracheophyta</taxon>
        <taxon>Spermatophyta</taxon>
        <taxon>Magnoliopsida</taxon>
        <taxon>eudicotyledons</taxon>
        <taxon>Gunneridae</taxon>
        <taxon>Pentapetalae</taxon>
        <taxon>asterids</taxon>
        <taxon>campanulids</taxon>
        <taxon>Asterales</taxon>
        <taxon>Asteraceae</taxon>
        <taxon>Carduoideae</taxon>
        <taxon>Cardueae</taxon>
        <taxon>Arctiinae</taxon>
        <taxon>Arctium</taxon>
    </lineage>
</organism>
<dbReference type="Proteomes" id="UP001055879">
    <property type="component" value="Linkage Group LG16"/>
</dbReference>
<comment type="caution">
    <text evidence="1">The sequence shown here is derived from an EMBL/GenBank/DDBJ whole genome shotgun (WGS) entry which is preliminary data.</text>
</comment>
<reference evidence="2" key="1">
    <citation type="journal article" date="2022" name="Mol. Ecol. Resour.">
        <title>The genomes of chicory, endive, great burdock and yacon provide insights into Asteraceae palaeo-polyploidization history and plant inulin production.</title>
        <authorList>
            <person name="Fan W."/>
            <person name="Wang S."/>
            <person name="Wang H."/>
            <person name="Wang A."/>
            <person name="Jiang F."/>
            <person name="Liu H."/>
            <person name="Zhao H."/>
            <person name="Xu D."/>
            <person name="Zhang Y."/>
        </authorList>
    </citation>
    <scope>NUCLEOTIDE SEQUENCE [LARGE SCALE GENOMIC DNA]</scope>
    <source>
        <strain evidence="2">cv. Niubang</strain>
    </source>
</reference>
<reference evidence="1 2" key="2">
    <citation type="journal article" date="2022" name="Mol. Ecol. Resour.">
        <title>The genomes of chicory, endive, great burdock and yacon provide insights into Asteraceae paleo-polyploidization history and plant inulin production.</title>
        <authorList>
            <person name="Fan W."/>
            <person name="Wang S."/>
            <person name="Wang H."/>
            <person name="Wang A."/>
            <person name="Jiang F."/>
            <person name="Liu H."/>
            <person name="Zhao H."/>
            <person name="Xu D."/>
            <person name="Zhang Y."/>
        </authorList>
    </citation>
    <scope>NUCLEOTIDE SEQUENCE [LARGE SCALE GENOMIC DNA]</scope>
    <source>
        <strain evidence="2">cv. Niubang</strain>
    </source>
</reference>
<protein>
    <submittedName>
        <fullName evidence="1">Uncharacterized protein</fullName>
    </submittedName>
</protein>
<evidence type="ECO:0000313" key="1">
    <source>
        <dbReference type="EMBL" id="KAI3669957.1"/>
    </source>
</evidence>
<keyword evidence="2" id="KW-1185">Reference proteome</keyword>
<accession>A0ACB8XPJ8</accession>
<proteinExistence type="predicted"/>
<gene>
    <name evidence="1" type="ORF">L6452_41471</name>
</gene>
<dbReference type="EMBL" id="CM042062">
    <property type="protein sequence ID" value="KAI3669957.1"/>
    <property type="molecule type" value="Genomic_DNA"/>
</dbReference>
<name>A0ACB8XPJ8_ARCLA</name>